<keyword evidence="2" id="KW-1185">Reference proteome</keyword>
<dbReference type="EMBL" id="JH159155">
    <property type="protein sequence ID" value="EGZ15228.1"/>
    <property type="molecule type" value="Genomic_DNA"/>
</dbReference>
<accession>G4ZKB2</accession>
<reference evidence="1 2" key="1">
    <citation type="journal article" date="2006" name="Science">
        <title>Phytophthora genome sequences uncover evolutionary origins and mechanisms of pathogenesis.</title>
        <authorList>
            <person name="Tyler B.M."/>
            <person name="Tripathy S."/>
            <person name="Zhang X."/>
            <person name="Dehal P."/>
            <person name="Jiang R.H."/>
            <person name="Aerts A."/>
            <person name="Arredondo F.D."/>
            <person name="Baxter L."/>
            <person name="Bensasson D."/>
            <person name="Beynon J.L."/>
            <person name="Chapman J."/>
            <person name="Damasceno C.M."/>
            <person name="Dorrance A.E."/>
            <person name="Dou D."/>
            <person name="Dickerman A.W."/>
            <person name="Dubchak I.L."/>
            <person name="Garbelotto M."/>
            <person name="Gijzen M."/>
            <person name="Gordon S.G."/>
            <person name="Govers F."/>
            <person name="Grunwald N.J."/>
            <person name="Huang W."/>
            <person name="Ivors K.L."/>
            <person name="Jones R.W."/>
            <person name="Kamoun S."/>
            <person name="Krampis K."/>
            <person name="Lamour K.H."/>
            <person name="Lee M.K."/>
            <person name="McDonald W.H."/>
            <person name="Medina M."/>
            <person name="Meijer H.J."/>
            <person name="Nordberg E.K."/>
            <person name="Maclean D.J."/>
            <person name="Ospina-Giraldo M.D."/>
            <person name="Morris P.F."/>
            <person name="Phuntumart V."/>
            <person name="Putnam N.H."/>
            <person name="Rash S."/>
            <person name="Rose J.K."/>
            <person name="Sakihama Y."/>
            <person name="Salamov A.A."/>
            <person name="Savidor A."/>
            <person name="Scheuring C.F."/>
            <person name="Smith B.M."/>
            <person name="Sobral B.W."/>
            <person name="Terry A."/>
            <person name="Torto-Alalibo T.A."/>
            <person name="Win J."/>
            <person name="Xu Z."/>
            <person name="Zhang H."/>
            <person name="Grigoriev I.V."/>
            <person name="Rokhsar D.S."/>
            <person name="Boore J.L."/>
        </authorList>
    </citation>
    <scope>NUCLEOTIDE SEQUENCE [LARGE SCALE GENOMIC DNA]</scope>
    <source>
        <strain evidence="1 2">P6497</strain>
    </source>
</reference>
<evidence type="ECO:0000313" key="1">
    <source>
        <dbReference type="EMBL" id="EGZ15228.1"/>
    </source>
</evidence>
<organism evidence="1 2">
    <name type="scientific">Phytophthora sojae (strain P6497)</name>
    <name type="common">Soybean stem and root rot agent</name>
    <name type="synonym">Phytophthora megasperma f. sp. glycines</name>
    <dbReference type="NCBI Taxonomy" id="1094619"/>
    <lineage>
        <taxon>Eukaryota</taxon>
        <taxon>Sar</taxon>
        <taxon>Stramenopiles</taxon>
        <taxon>Oomycota</taxon>
        <taxon>Peronosporomycetes</taxon>
        <taxon>Peronosporales</taxon>
        <taxon>Peronosporaceae</taxon>
        <taxon>Phytophthora</taxon>
    </lineage>
</organism>
<name>G4ZKB2_PHYSP</name>
<evidence type="ECO:0000313" key="2">
    <source>
        <dbReference type="Proteomes" id="UP000002640"/>
    </source>
</evidence>
<dbReference type="KEGG" id="psoj:PHYSODRAFT_505518"/>
<dbReference type="RefSeq" id="XP_009528977.1">
    <property type="nucleotide sequence ID" value="XM_009530682.1"/>
</dbReference>
<dbReference type="InParanoid" id="G4ZKB2"/>
<dbReference type="GeneID" id="20658500"/>
<gene>
    <name evidence="1" type="ORF">PHYSODRAFT_505518</name>
</gene>
<dbReference type="AlphaFoldDB" id="G4ZKB2"/>
<dbReference type="Proteomes" id="UP000002640">
    <property type="component" value="Unassembled WGS sequence"/>
</dbReference>
<sequence>MLSCRTAKEQIRTVTSLHFEPMLQSAAYASWFEDNLRCTKPTFLRIAGLLRDQGVLFAAAKVRQHSFEKKVAAVSKRARSRASAAAVVHAKEGCFVAIDVSPVLAFFF</sequence>
<proteinExistence type="predicted"/>
<protein>
    <submittedName>
        <fullName evidence="1">Uncharacterized protein</fullName>
    </submittedName>
</protein>